<keyword evidence="1" id="KW-0812">Transmembrane</keyword>
<feature type="domain" description="Nose resistant-to-fluoxetine protein N-terminal" evidence="2">
    <location>
        <begin position="43"/>
        <end position="189"/>
    </location>
</feature>
<dbReference type="PANTHER" id="PTHR11161:SF0">
    <property type="entry name" value="O-ACYLTRANSFERASE LIKE PROTEIN"/>
    <property type="match status" value="1"/>
</dbReference>
<feature type="transmembrane region" description="Helical" evidence="1">
    <location>
        <begin position="554"/>
        <end position="577"/>
    </location>
</feature>
<dbReference type="Pfam" id="PF01757">
    <property type="entry name" value="Acyl_transf_3"/>
    <property type="match status" value="1"/>
</dbReference>
<name>A0ABD1ED90_HYPHA</name>
<comment type="caution">
    <text evidence="3">The sequence shown here is derived from an EMBL/GenBank/DDBJ whole genome shotgun (WGS) entry which is preliminary data.</text>
</comment>
<feature type="transmembrane region" description="Helical" evidence="1">
    <location>
        <begin position="196"/>
        <end position="220"/>
    </location>
</feature>
<feature type="transmembrane region" description="Helical" evidence="1">
    <location>
        <begin position="507"/>
        <end position="534"/>
    </location>
</feature>
<feature type="transmembrane region" description="Helical" evidence="1">
    <location>
        <begin position="298"/>
        <end position="323"/>
    </location>
</feature>
<evidence type="ECO:0000313" key="4">
    <source>
        <dbReference type="Proteomes" id="UP001566132"/>
    </source>
</evidence>
<keyword evidence="1" id="KW-0472">Membrane</keyword>
<evidence type="ECO:0000313" key="3">
    <source>
        <dbReference type="EMBL" id="KAL1491689.1"/>
    </source>
</evidence>
<dbReference type="AlphaFoldDB" id="A0ABD1ED90"/>
<gene>
    <name evidence="3" type="ORF">ABEB36_012250</name>
</gene>
<dbReference type="EMBL" id="JBDJPC010000009">
    <property type="protein sequence ID" value="KAL1491689.1"/>
    <property type="molecule type" value="Genomic_DNA"/>
</dbReference>
<feature type="transmembrane region" description="Helical" evidence="1">
    <location>
        <begin position="260"/>
        <end position="278"/>
    </location>
</feature>
<dbReference type="SMART" id="SM00703">
    <property type="entry name" value="NRF"/>
    <property type="match status" value="1"/>
</dbReference>
<feature type="transmembrane region" description="Helical" evidence="1">
    <location>
        <begin position="343"/>
        <end position="364"/>
    </location>
</feature>
<dbReference type="Pfam" id="PF20146">
    <property type="entry name" value="NRF"/>
    <property type="match status" value="1"/>
</dbReference>
<sequence length="654" mass="75535">MISYPKYLIFFCVLCPTLTVRRISLFDEFLNTLKLKQLSGTDDPECVSQYQLFYDNLLKNSTDKDNWALQMVDASAKPPAGILELNFIWMGNYDQCLKINSPTSKVKGKYCLATLFANSDDLNETEEELKTLRVYLESVKDGDLSSLLSSLFSIGLCVPDQCTDSFIQKVLKDVLTVSWNVTCQTKEQLDEPLDGGAIAVICFFVFFALLIALSTSYDLWAIHQNNQKSTSILKAFSLRINASALFKISENPGDLPCLHGLRFISMLWVILGHTFFAYCYGPVVNLPELFRFLYKETLGMIIVNIQFAVDTFFVISGMLTVLVSMRSLQKNKFSVWKFYLIRYLRLTPALIPVVLFAIFLTKYLGSGPFYPQINDAVAEPCRSNWWSVFYLQNYINNFDTCIPQMWYLDVDWQMHIISPLFLLFLPKRPKIGLLIMLIICVVSMGLSYYITWHYQLVTNFANFFGNTVDFYKRYYVKTHTRCSTWIIGGFLGYYLAKTEKRNYSIKLNKYVVAVSWLAAFAVLISCIFLGQDVLMDSQYHPYSNALYNTFARPAWALGICWVIYACCVGYGGIINLILSWPVFQVLNRFSYCMYILHVTLLFCITLILRVPRYFSIFNLIYSFWGIIAFSFFTSIIWILMFERPATTLERKLLR</sequence>
<proteinExistence type="predicted"/>
<dbReference type="PANTHER" id="PTHR11161">
    <property type="entry name" value="O-ACYLTRANSFERASE"/>
    <property type="match status" value="1"/>
</dbReference>
<evidence type="ECO:0000259" key="2">
    <source>
        <dbReference type="SMART" id="SM00703"/>
    </source>
</evidence>
<protein>
    <recommendedName>
        <fullName evidence="2">Nose resistant-to-fluoxetine protein N-terminal domain-containing protein</fullName>
    </recommendedName>
</protein>
<feature type="transmembrane region" description="Helical" evidence="1">
    <location>
        <begin position="589"/>
        <end position="608"/>
    </location>
</feature>
<accession>A0ABD1ED90</accession>
<feature type="transmembrane region" description="Helical" evidence="1">
    <location>
        <begin position="432"/>
        <end position="454"/>
    </location>
</feature>
<feature type="transmembrane region" description="Helical" evidence="1">
    <location>
        <begin position="620"/>
        <end position="641"/>
    </location>
</feature>
<dbReference type="InterPro" id="IPR052728">
    <property type="entry name" value="O2_lipid_transport_reg"/>
</dbReference>
<keyword evidence="4" id="KW-1185">Reference proteome</keyword>
<evidence type="ECO:0000256" key="1">
    <source>
        <dbReference type="SAM" id="Phobius"/>
    </source>
</evidence>
<dbReference type="InterPro" id="IPR006621">
    <property type="entry name" value="Nose-resist-to-fluoxetine_N"/>
</dbReference>
<reference evidence="3 4" key="1">
    <citation type="submission" date="2024-05" db="EMBL/GenBank/DDBJ databases">
        <title>Genetic variation in Jamaican populations of the coffee berry borer (Hypothenemus hampei).</title>
        <authorList>
            <person name="Errbii M."/>
            <person name="Myrie A."/>
        </authorList>
    </citation>
    <scope>NUCLEOTIDE SEQUENCE [LARGE SCALE GENOMIC DNA]</scope>
    <source>
        <strain evidence="3">JA-Hopewell-2020-01-JO</strain>
        <tissue evidence="3">Whole body</tissue>
    </source>
</reference>
<dbReference type="Proteomes" id="UP001566132">
    <property type="component" value="Unassembled WGS sequence"/>
</dbReference>
<organism evidence="3 4">
    <name type="scientific">Hypothenemus hampei</name>
    <name type="common">Coffee berry borer</name>
    <dbReference type="NCBI Taxonomy" id="57062"/>
    <lineage>
        <taxon>Eukaryota</taxon>
        <taxon>Metazoa</taxon>
        <taxon>Ecdysozoa</taxon>
        <taxon>Arthropoda</taxon>
        <taxon>Hexapoda</taxon>
        <taxon>Insecta</taxon>
        <taxon>Pterygota</taxon>
        <taxon>Neoptera</taxon>
        <taxon>Endopterygota</taxon>
        <taxon>Coleoptera</taxon>
        <taxon>Polyphaga</taxon>
        <taxon>Cucujiformia</taxon>
        <taxon>Curculionidae</taxon>
        <taxon>Scolytinae</taxon>
        <taxon>Hypothenemus</taxon>
    </lineage>
</organism>
<dbReference type="InterPro" id="IPR002656">
    <property type="entry name" value="Acyl_transf_3_dom"/>
</dbReference>
<keyword evidence="1" id="KW-1133">Transmembrane helix</keyword>